<dbReference type="OrthoDB" id="6058203at2759"/>
<evidence type="ECO:0000313" key="6">
    <source>
        <dbReference type="Proteomes" id="UP001151518"/>
    </source>
</evidence>
<dbReference type="InterPro" id="IPR003595">
    <property type="entry name" value="Tyr_Pase_cat"/>
</dbReference>
<dbReference type="Gene3D" id="3.90.190.10">
    <property type="entry name" value="Protein tyrosine phosphatase superfamily"/>
    <property type="match status" value="1"/>
</dbReference>
<accession>A0A9W8L0H0</accession>
<dbReference type="InterPro" id="IPR029021">
    <property type="entry name" value="Prot-tyrosine_phosphatase-like"/>
</dbReference>
<dbReference type="GO" id="GO:0004725">
    <property type="term" value="F:protein tyrosine phosphatase activity"/>
    <property type="evidence" value="ECO:0007669"/>
    <property type="project" value="UniProtKB-EC"/>
</dbReference>
<sequence length="312" mass="35670">MEPKSFKQLLQESEQPLEQQRIGNSFEQTDNKDWERMERELERVDKNKCSAISASQCQANRELNRYPSILPYNYNRVLLAEGKNNYINATHIKLPDKLSKTRYIATQGPLDHTIGDFWQMIWEQKTQSIVMLANPVERGQRKCAIYWPSVSGEPVTSRLNNGDISVAVTLLSENQLDSGYPSTVVRTLMLEHKQYSGGSRTVRQLHYTEWPDHGVPLSPVPLLRVLQELNSGKQNAIDDAPVVVHCSAGVGRTGTFIIMDAARRYFTTHNDYLGDFIIESFKSLREQRTLMVQTQAQLMFCYQAIAHMLNSC</sequence>
<proteinExistence type="inferred from homology"/>
<dbReference type="InterPro" id="IPR050348">
    <property type="entry name" value="Protein-Tyr_Phosphatase"/>
</dbReference>
<dbReference type="EMBL" id="JANBTW010000007">
    <property type="protein sequence ID" value="KAJ2680031.1"/>
    <property type="molecule type" value="Genomic_DNA"/>
</dbReference>
<dbReference type="PROSITE" id="PS50056">
    <property type="entry name" value="TYR_PHOSPHATASE_2"/>
    <property type="match status" value="1"/>
</dbReference>
<dbReference type="InterPro" id="IPR000387">
    <property type="entry name" value="Tyr_Pase_dom"/>
</dbReference>
<dbReference type="Proteomes" id="UP001151518">
    <property type="component" value="Unassembled WGS sequence"/>
</dbReference>
<dbReference type="PANTHER" id="PTHR19134">
    <property type="entry name" value="RECEPTOR-TYPE TYROSINE-PROTEIN PHOSPHATASE"/>
    <property type="match status" value="1"/>
</dbReference>
<dbReference type="Pfam" id="PF00102">
    <property type="entry name" value="Y_phosphatase"/>
    <property type="match status" value="1"/>
</dbReference>
<feature type="region of interest" description="Disordered" evidence="2">
    <location>
        <begin position="1"/>
        <end position="33"/>
    </location>
</feature>
<organism evidence="5 6">
    <name type="scientific">Coemansia spiralis</name>
    <dbReference type="NCBI Taxonomy" id="417178"/>
    <lineage>
        <taxon>Eukaryota</taxon>
        <taxon>Fungi</taxon>
        <taxon>Fungi incertae sedis</taxon>
        <taxon>Zoopagomycota</taxon>
        <taxon>Kickxellomycotina</taxon>
        <taxon>Kickxellomycetes</taxon>
        <taxon>Kickxellales</taxon>
        <taxon>Kickxellaceae</taxon>
        <taxon>Coemansia</taxon>
    </lineage>
</organism>
<reference evidence="5" key="1">
    <citation type="submission" date="2022-07" db="EMBL/GenBank/DDBJ databases">
        <title>Phylogenomic reconstructions and comparative analyses of Kickxellomycotina fungi.</title>
        <authorList>
            <person name="Reynolds N.K."/>
            <person name="Stajich J.E."/>
            <person name="Barry K."/>
            <person name="Grigoriev I.V."/>
            <person name="Crous P."/>
            <person name="Smith M.E."/>
        </authorList>
    </citation>
    <scope>NUCLEOTIDE SEQUENCE</scope>
    <source>
        <strain evidence="5">NRRL 3115</strain>
    </source>
</reference>
<comment type="similarity">
    <text evidence="1">Belongs to the protein-tyrosine phosphatase family. Non-receptor class subfamily.</text>
</comment>
<dbReference type="CDD" id="cd00047">
    <property type="entry name" value="PTPc"/>
    <property type="match status" value="1"/>
</dbReference>
<evidence type="ECO:0000259" key="4">
    <source>
        <dbReference type="PROSITE" id="PS50056"/>
    </source>
</evidence>
<dbReference type="PANTHER" id="PTHR19134:SF449">
    <property type="entry name" value="TYROSINE-PROTEIN PHOSPHATASE 1"/>
    <property type="match status" value="1"/>
</dbReference>
<gene>
    <name evidence="5" type="primary">PTPN2_1</name>
    <name evidence="5" type="ORF">GGI25_000919</name>
</gene>
<dbReference type="InterPro" id="IPR016130">
    <property type="entry name" value="Tyr_Pase_AS"/>
</dbReference>
<feature type="domain" description="Tyrosine specific protein phosphatases" evidence="4">
    <location>
        <begin position="220"/>
        <end position="299"/>
    </location>
</feature>
<evidence type="ECO:0000256" key="2">
    <source>
        <dbReference type="SAM" id="MobiDB-lite"/>
    </source>
</evidence>
<evidence type="ECO:0000256" key="1">
    <source>
        <dbReference type="ARBA" id="ARBA00009649"/>
    </source>
</evidence>
<dbReference type="PROSITE" id="PS50055">
    <property type="entry name" value="TYR_PHOSPHATASE_PTP"/>
    <property type="match status" value="1"/>
</dbReference>
<evidence type="ECO:0000313" key="5">
    <source>
        <dbReference type="EMBL" id="KAJ2680031.1"/>
    </source>
</evidence>
<dbReference type="EC" id="3.1.3.48" evidence="5"/>
<dbReference type="PROSITE" id="PS00383">
    <property type="entry name" value="TYR_PHOSPHATASE_1"/>
    <property type="match status" value="1"/>
</dbReference>
<dbReference type="AlphaFoldDB" id="A0A9W8L0H0"/>
<dbReference type="PRINTS" id="PR00700">
    <property type="entry name" value="PRTYPHPHTASE"/>
</dbReference>
<feature type="domain" description="Tyrosine-protein phosphatase" evidence="3">
    <location>
        <begin position="37"/>
        <end position="308"/>
    </location>
</feature>
<dbReference type="SMART" id="SM00404">
    <property type="entry name" value="PTPc_motif"/>
    <property type="match status" value="1"/>
</dbReference>
<dbReference type="SMART" id="SM00194">
    <property type="entry name" value="PTPc"/>
    <property type="match status" value="1"/>
</dbReference>
<comment type="caution">
    <text evidence="5">The sequence shown here is derived from an EMBL/GenBank/DDBJ whole genome shotgun (WGS) entry which is preliminary data.</text>
</comment>
<protein>
    <submittedName>
        <fullName evidence="5">Tyrosine-protein phosphatase non-receptor type 2</fullName>
        <ecNumber evidence="5">3.1.3.48</ecNumber>
    </submittedName>
</protein>
<keyword evidence="5" id="KW-0378">Hydrolase</keyword>
<name>A0A9W8L0H0_9FUNG</name>
<evidence type="ECO:0000259" key="3">
    <source>
        <dbReference type="PROSITE" id="PS50055"/>
    </source>
</evidence>
<dbReference type="SUPFAM" id="SSF52799">
    <property type="entry name" value="(Phosphotyrosine protein) phosphatases II"/>
    <property type="match status" value="1"/>
</dbReference>
<dbReference type="InterPro" id="IPR000242">
    <property type="entry name" value="PTP_cat"/>
</dbReference>
<feature type="compositionally biased region" description="Low complexity" evidence="2">
    <location>
        <begin position="8"/>
        <end position="20"/>
    </location>
</feature>